<evidence type="ECO:0000259" key="5">
    <source>
        <dbReference type="SMART" id="SM00082"/>
    </source>
</evidence>
<dbReference type="InterPro" id="IPR000483">
    <property type="entry name" value="Cys-rich_flank_reg_C"/>
</dbReference>
<evidence type="ECO:0000313" key="6">
    <source>
        <dbReference type="EMBL" id="MBW12138.1"/>
    </source>
</evidence>
<proteinExistence type="predicted"/>
<dbReference type="PANTHER" id="PTHR24366:SF161">
    <property type="entry name" value="TIR DOMAIN-CONTAINING PROTEIN"/>
    <property type="match status" value="1"/>
</dbReference>
<dbReference type="EMBL" id="GFXV01000333">
    <property type="protein sequence ID" value="MBW12138.1"/>
    <property type="molecule type" value="Transcribed_RNA"/>
</dbReference>
<organism evidence="6">
    <name type="scientific">Melanaphis sacchari</name>
    <dbReference type="NCBI Taxonomy" id="742174"/>
    <lineage>
        <taxon>Eukaryota</taxon>
        <taxon>Metazoa</taxon>
        <taxon>Ecdysozoa</taxon>
        <taxon>Arthropoda</taxon>
        <taxon>Hexapoda</taxon>
        <taxon>Insecta</taxon>
        <taxon>Pterygota</taxon>
        <taxon>Neoptera</taxon>
        <taxon>Paraneoptera</taxon>
        <taxon>Hemiptera</taxon>
        <taxon>Sternorrhyncha</taxon>
        <taxon>Aphidomorpha</taxon>
        <taxon>Aphidoidea</taxon>
        <taxon>Aphididae</taxon>
        <taxon>Aphidini</taxon>
        <taxon>Melanaphis</taxon>
    </lineage>
</organism>
<keyword evidence="1" id="KW-0433">Leucine-rich repeat</keyword>
<keyword evidence="6" id="KW-0645">Protease</keyword>
<dbReference type="SMART" id="SM00082">
    <property type="entry name" value="LRRCT"/>
    <property type="match status" value="1"/>
</dbReference>
<keyword evidence="6" id="KW-0378">Hydrolase</keyword>
<name>A0A2H8TFT8_9HEMI</name>
<dbReference type="InterPro" id="IPR001611">
    <property type="entry name" value="Leu-rich_rpt"/>
</dbReference>
<protein>
    <submittedName>
        <fullName evidence="6">Carboxypeptidase N subunit 2</fullName>
    </submittedName>
</protein>
<keyword evidence="2" id="KW-0732">Signal</keyword>
<sequence>MEIITKNHVTAITGSSNMNLILGICLMGIVSLTAAQTRVKCFDNNNGKDKMGIILDCSNMIGKSHLYSIEEWIRYHAFFDDGILANRVLNINLENNNLQKIFTLPLMTSLKKLSFKYNNISLIENKALTNLPALEELDLSYNSLNSHELRPSVFRRYQLPNIPVTNDPALRILKLGYNNIHSLPPNFFQYLTKLENLELNNNPLLVIDQNTEISLGYLKNLQVLDLSNTGISDFPPGMFSQLFNVQTLYLNGNKFQNIPMEIRTNRNMSLAYLNMNANPISNLDSESFVGLDQLQELVISGMPNLTDIGYSTFAPLKKLVILHMSYNPSLSNIHYDAFVDNTGQQQSLRQLSISYTNINSLDSRLYPWSMLDLFDAKGNQWTCDCRLSWLADYINKTFAEIPENLLYYRCNEPKNLYTTLVSQLNEHIDCDDYNYDSNHHSHGHVTRLRHLVIVIGLVIGILVFGSLINMGCREIKKVLKPRIYVPTGFSTGVKYKPADFEENIDTLEVPVKNTMIHGRSPIVINNTD</sequence>
<feature type="transmembrane region" description="Helical" evidence="4">
    <location>
        <begin position="451"/>
        <end position="472"/>
    </location>
</feature>
<dbReference type="GO" id="GO:0071944">
    <property type="term" value="C:cell periphery"/>
    <property type="evidence" value="ECO:0007669"/>
    <property type="project" value="UniProtKB-ARBA"/>
</dbReference>
<evidence type="ECO:0000256" key="3">
    <source>
        <dbReference type="ARBA" id="ARBA00022737"/>
    </source>
</evidence>
<keyword evidence="6" id="KW-0121">Carboxypeptidase</keyword>
<reference evidence="6" key="1">
    <citation type="submission" date="2017-10" db="EMBL/GenBank/DDBJ databases">
        <title>Transcriptome Assembly of Sugarcane Aphid Adults.</title>
        <authorList>
            <person name="Scully E.D."/>
            <person name="Palmer N.A."/>
            <person name="Geib S.M."/>
            <person name="Sarath G."/>
            <person name="Sattler S.E."/>
        </authorList>
    </citation>
    <scope>NUCLEOTIDE SEQUENCE</scope>
    <source>
        <tissue evidence="6">Whole body</tissue>
    </source>
</reference>
<dbReference type="Pfam" id="PF13855">
    <property type="entry name" value="LRR_8"/>
    <property type="match status" value="3"/>
</dbReference>
<evidence type="ECO:0000256" key="4">
    <source>
        <dbReference type="SAM" id="Phobius"/>
    </source>
</evidence>
<keyword evidence="4" id="KW-0812">Transmembrane</keyword>
<evidence type="ECO:0000256" key="1">
    <source>
        <dbReference type="ARBA" id="ARBA00022614"/>
    </source>
</evidence>
<dbReference type="PROSITE" id="PS51450">
    <property type="entry name" value="LRR"/>
    <property type="match status" value="1"/>
</dbReference>
<dbReference type="SMART" id="SM00369">
    <property type="entry name" value="LRR_TYP"/>
    <property type="match status" value="8"/>
</dbReference>
<evidence type="ECO:0000256" key="2">
    <source>
        <dbReference type="ARBA" id="ARBA00022729"/>
    </source>
</evidence>
<dbReference type="OrthoDB" id="635273at2759"/>
<dbReference type="SUPFAM" id="SSF52058">
    <property type="entry name" value="L domain-like"/>
    <property type="match status" value="1"/>
</dbReference>
<gene>
    <name evidence="6" type="primary">CPN2_2</name>
</gene>
<accession>A0A2H8TFT8</accession>
<keyword evidence="4" id="KW-0472">Membrane</keyword>
<keyword evidence="3" id="KW-0677">Repeat</keyword>
<dbReference type="InterPro" id="IPR032675">
    <property type="entry name" value="LRR_dom_sf"/>
</dbReference>
<dbReference type="GO" id="GO:0004180">
    <property type="term" value="F:carboxypeptidase activity"/>
    <property type="evidence" value="ECO:0007669"/>
    <property type="project" value="UniProtKB-KW"/>
</dbReference>
<keyword evidence="4" id="KW-1133">Transmembrane helix</keyword>
<dbReference type="Gene3D" id="3.80.10.10">
    <property type="entry name" value="Ribonuclease Inhibitor"/>
    <property type="match status" value="3"/>
</dbReference>
<dbReference type="AlphaFoldDB" id="A0A2H8TFT8"/>
<dbReference type="PANTHER" id="PTHR24366">
    <property type="entry name" value="IG(IMMUNOGLOBULIN) AND LRR(LEUCINE RICH REPEAT) DOMAINS"/>
    <property type="match status" value="1"/>
</dbReference>
<feature type="domain" description="LRRCT" evidence="5">
    <location>
        <begin position="379"/>
        <end position="431"/>
    </location>
</feature>
<dbReference type="InterPro" id="IPR003591">
    <property type="entry name" value="Leu-rich_rpt_typical-subtyp"/>
</dbReference>